<dbReference type="EMBL" id="VUJU01006134">
    <property type="protein sequence ID" value="KAF0749347.1"/>
    <property type="molecule type" value="Genomic_DNA"/>
</dbReference>
<evidence type="ECO:0000313" key="1">
    <source>
        <dbReference type="EMBL" id="KAF0749347.1"/>
    </source>
</evidence>
<keyword evidence="2" id="KW-1185">Reference proteome</keyword>
<evidence type="ECO:0000313" key="2">
    <source>
        <dbReference type="Proteomes" id="UP000478052"/>
    </source>
</evidence>
<name>A0A6G0Y5C8_APHCR</name>
<organism evidence="1 2">
    <name type="scientific">Aphis craccivora</name>
    <name type="common">Cowpea aphid</name>
    <dbReference type="NCBI Taxonomy" id="307492"/>
    <lineage>
        <taxon>Eukaryota</taxon>
        <taxon>Metazoa</taxon>
        <taxon>Ecdysozoa</taxon>
        <taxon>Arthropoda</taxon>
        <taxon>Hexapoda</taxon>
        <taxon>Insecta</taxon>
        <taxon>Pterygota</taxon>
        <taxon>Neoptera</taxon>
        <taxon>Paraneoptera</taxon>
        <taxon>Hemiptera</taxon>
        <taxon>Sternorrhyncha</taxon>
        <taxon>Aphidomorpha</taxon>
        <taxon>Aphidoidea</taxon>
        <taxon>Aphididae</taxon>
        <taxon>Aphidini</taxon>
        <taxon>Aphis</taxon>
        <taxon>Aphis</taxon>
    </lineage>
</organism>
<accession>A0A6G0Y5C8</accession>
<dbReference type="AlphaFoldDB" id="A0A6G0Y5C8"/>
<evidence type="ECO:0008006" key="3">
    <source>
        <dbReference type="Google" id="ProtNLM"/>
    </source>
</evidence>
<sequence length="1149" mass="132553">MPRKRKIPINTIADIVKKYLGTIFKDNCVIVGPSHFIWTTIKNDLNNEISEKSLYTLVKCNRNNILCLLGIEASPEAEDVCKDIESDFNENSDSDAFLNKIDEKMKFNMTLSAEEWNSLQTSDVMYKRKHFLSRTYSILKPGVWADIMHSHFWEQTKFPCSISYKRAKIYENGNNYCEFYGMCTTCESKLNGVLENKPSINCRAVFHCTYRGNFNECVIEKKKYMSSQQKKYFLDKIVNGKMSASAARRLEANKIMNFGDKEPSHLPTSNALRIAKCRELKQGREDNDPVLAICRMKNINPYINVIKDIGYDRFFVHYWSATELNIYRKYVKYNKCPTICIDATGSLVKKPLLLTNRNTKHILLYEIAIHDKLLASQYSISHMLSEKHDNNSIHHWLEEWIRDGAPKPKQVVTDMSLALMVAVVKAFTQFNTLSSYIERCFNCLCHNESDLPQCFIRNDVAHVIKLVTNWSPLRSVDIRIKHFIVRAIGQIILSEELYDVQNILKHLFWLIYSKTDGTLSNGQYTYAAQGIDFLRKRIATGIVDQYLTVSSLQIESTDDTESEDELTLKQNINYNENRTLNHKKGPFYEVVREIALKCEEQVKFQMGNHDNLYYLPNITPEILNLCAYLPFWSGIMCKSFKYGDNPPSSAAIESQFNDLKNRVLKHVNSMPMRVDDFLKTHIESINGTMKLVNAKMVSQKLKNDQTYYTNEKSQITNEISPICNTSLNNDLSIITEKHFEFQKITKDILCVIKNSKELTEEDNMESGMDNVKKQIECDRSTISVASFIDDAEDDIIDQSKRQKTKGVTQSIYSVPNLEDEEISEENWKNVQKSSRKRKSIYLTPNREILLRNIDSRAKTKVIGLIKNGSKSKFMSVKCNNGNYVLSNTCSFDTIIQMLAVAYCDSIPYTKYVIEKKEEITLWQLIFCLLRDGVTVQTYKKRAEILSNLYPGEPILNGITYLSVEQSIDSMLNMLLKNYESVQIEEKCSSCKFERSEKKPLLTICVTEKMPTKRQLNLLINEEIKLLYNSTFCKKCTGLTEVTVVLGDHIFFNLINLNNTTDAQFTDTRILLNHIPKYISTLQSQYYLRGLGTTPDSQQVTTSHTAIGHYHAHVFRNPIDSWQIYDGIKEKVLIVSENTKVNLQIILYSK</sequence>
<gene>
    <name evidence="1" type="ORF">FWK35_00021920</name>
</gene>
<proteinExistence type="predicted"/>
<dbReference type="OrthoDB" id="7700560at2759"/>
<comment type="caution">
    <text evidence="1">The sequence shown here is derived from an EMBL/GenBank/DDBJ whole genome shotgun (WGS) entry which is preliminary data.</text>
</comment>
<reference evidence="1 2" key="1">
    <citation type="submission" date="2019-08" db="EMBL/GenBank/DDBJ databases">
        <title>Whole genome of Aphis craccivora.</title>
        <authorList>
            <person name="Voronova N.V."/>
            <person name="Shulinski R.S."/>
            <person name="Bandarenka Y.V."/>
            <person name="Zhorov D.G."/>
            <person name="Warner D."/>
        </authorList>
    </citation>
    <scope>NUCLEOTIDE SEQUENCE [LARGE SCALE GENOMIC DNA]</scope>
    <source>
        <strain evidence="1">180601</strain>
        <tissue evidence="1">Whole Body</tissue>
    </source>
</reference>
<dbReference type="Proteomes" id="UP000478052">
    <property type="component" value="Unassembled WGS sequence"/>
</dbReference>
<protein>
    <recommendedName>
        <fullName evidence="3">USP domain-containing protein</fullName>
    </recommendedName>
</protein>